<evidence type="ECO:0000313" key="1">
    <source>
        <dbReference type="EMBL" id="TDL20817.1"/>
    </source>
</evidence>
<evidence type="ECO:0008006" key="3">
    <source>
        <dbReference type="Google" id="ProtNLM"/>
    </source>
</evidence>
<dbReference type="VEuPathDB" id="FungiDB:BD410DRAFT_772225"/>
<dbReference type="PANTHER" id="PTHR21310:SF48">
    <property type="entry name" value="AMINOGLYCOSIDE PHOSPHOTRANSFERASE DOMAIN-CONTAINING PROTEIN"/>
    <property type="match status" value="1"/>
</dbReference>
<dbReference type="SUPFAM" id="SSF56112">
    <property type="entry name" value="Protein kinase-like (PK-like)"/>
    <property type="match status" value="1"/>
</dbReference>
<reference evidence="1 2" key="1">
    <citation type="submission" date="2018-06" db="EMBL/GenBank/DDBJ databases">
        <title>A transcriptomic atlas of mushroom development highlights an independent origin of complex multicellularity.</title>
        <authorList>
            <consortium name="DOE Joint Genome Institute"/>
            <person name="Krizsan K."/>
            <person name="Almasi E."/>
            <person name="Merenyi Z."/>
            <person name="Sahu N."/>
            <person name="Viragh M."/>
            <person name="Koszo T."/>
            <person name="Mondo S."/>
            <person name="Kiss B."/>
            <person name="Balint B."/>
            <person name="Kues U."/>
            <person name="Barry K."/>
            <person name="Hegedus J.C."/>
            <person name="Henrissat B."/>
            <person name="Johnson J."/>
            <person name="Lipzen A."/>
            <person name="Ohm R."/>
            <person name="Nagy I."/>
            <person name="Pangilinan J."/>
            <person name="Yan J."/>
            <person name="Xiong Y."/>
            <person name="Grigoriev I.V."/>
            <person name="Hibbett D.S."/>
            <person name="Nagy L.G."/>
        </authorList>
    </citation>
    <scope>NUCLEOTIDE SEQUENCE [LARGE SCALE GENOMIC DNA]</scope>
    <source>
        <strain evidence="1 2">SZMC22713</strain>
    </source>
</reference>
<dbReference type="InterPro" id="IPR051678">
    <property type="entry name" value="AGP_Transferase"/>
</dbReference>
<organism evidence="1 2">
    <name type="scientific">Rickenella mellea</name>
    <dbReference type="NCBI Taxonomy" id="50990"/>
    <lineage>
        <taxon>Eukaryota</taxon>
        <taxon>Fungi</taxon>
        <taxon>Dikarya</taxon>
        <taxon>Basidiomycota</taxon>
        <taxon>Agaricomycotina</taxon>
        <taxon>Agaricomycetes</taxon>
        <taxon>Hymenochaetales</taxon>
        <taxon>Rickenellaceae</taxon>
        <taxon>Rickenella</taxon>
    </lineage>
</organism>
<dbReference type="Proteomes" id="UP000294933">
    <property type="component" value="Unassembled WGS sequence"/>
</dbReference>
<keyword evidence="2" id="KW-1185">Reference proteome</keyword>
<name>A0A4Y7PZJ3_9AGAM</name>
<evidence type="ECO:0000313" key="2">
    <source>
        <dbReference type="Proteomes" id="UP000294933"/>
    </source>
</evidence>
<dbReference type="STRING" id="50990.A0A4Y7PZJ3"/>
<protein>
    <recommendedName>
        <fullName evidence="3">Aminoglycoside phosphotransferase domain-containing protein</fullName>
    </recommendedName>
</protein>
<dbReference type="OrthoDB" id="4177236at2759"/>
<accession>A0A4Y7PZJ3</accession>
<dbReference type="EMBL" id="ML170185">
    <property type="protein sequence ID" value="TDL20817.1"/>
    <property type="molecule type" value="Genomic_DNA"/>
</dbReference>
<proteinExistence type="predicted"/>
<dbReference type="PANTHER" id="PTHR21310">
    <property type="entry name" value="AMINOGLYCOSIDE PHOSPHOTRANSFERASE-RELATED-RELATED"/>
    <property type="match status" value="1"/>
</dbReference>
<gene>
    <name evidence="1" type="ORF">BD410DRAFT_772225</name>
</gene>
<dbReference type="AlphaFoldDB" id="A0A4Y7PZJ3"/>
<dbReference type="InterPro" id="IPR011009">
    <property type="entry name" value="Kinase-like_dom_sf"/>
</dbReference>
<sequence length="239" mass="27350">MWDEVEAINLVSETTTIPIPKILRAFEHGADGYMVMDYVGGALLHVWRALRKEDQSSVAETLRGYIDQLRAIPLQDFPGPVSNNLKPKRCHCPQFRDKMRGPFDYSLFEEFLNEMEGICYVELPPASERQLFDGSSGYAFTHNNIGLRNIFADDGKIYLSNWADAGFYPMWFDAVGMEMIAEETRAPRSWSDRIPNIAGDFAGKKDWLDRMGYQLMLHRTKTEAKIRKLQSSSCGFGMR</sequence>